<dbReference type="RefSeq" id="XP_020127259.1">
    <property type="nucleotide sequence ID" value="XM_020277209.1"/>
</dbReference>
<gene>
    <name evidence="1" type="ORF">BKCO1_5300096</name>
</gene>
<proteinExistence type="predicted"/>
<evidence type="ECO:0000313" key="1">
    <source>
        <dbReference type="EMBL" id="OJD30999.1"/>
    </source>
</evidence>
<dbReference type="Proteomes" id="UP000183809">
    <property type="component" value="Unassembled WGS sequence"/>
</dbReference>
<dbReference type="EMBL" id="MNUE01000053">
    <property type="protein sequence ID" value="OJD30999.1"/>
    <property type="molecule type" value="Genomic_DNA"/>
</dbReference>
<dbReference type="AlphaFoldDB" id="A0A1J9RRD8"/>
<sequence length="230" mass="25692">MSRLYSYIFGNRHQQEMESRLQLLEKKLEEAEIMGRYRDAKLIALLDRTESLETEFRRLKTASLQQTTALEEQLVHARQARSNSILHPLQPITDAAEVKPAIASADVFLFDYQTAQPVTVLKFVDCIPPATLEHSSEASATHLDEPFLKNKLKGILEACGWSAPPDAWLYRCDTMSRIHDSEELGVSAKDMYQSNGKGQIAYCLCDSVGPQGPNTALLGSLEVQDPEKPG</sequence>
<dbReference type="GeneID" id="31017470"/>
<accession>A0A1J9RRD8</accession>
<comment type="caution">
    <text evidence="1">The sequence shown here is derived from an EMBL/GenBank/DDBJ whole genome shotgun (WGS) entry which is preliminary data.</text>
</comment>
<organism evidence="1 2">
    <name type="scientific">Diplodia corticola</name>
    <dbReference type="NCBI Taxonomy" id="236234"/>
    <lineage>
        <taxon>Eukaryota</taxon>
        <taxon>Fungi</taxon>
        <taxon>Dikarya</taxon>
        <taxon>Ascomycota</taxon>
        <taxon>Pezizomycotina</taxon>
        <taxon>Dothideomycetes</taxon>
        <taxon>Dothideomycetes incertae sedis</taxon>
        <taxon>Botryosphaeriales</taxon>
        <taxon>Botryosphaeriaceae</taxon>
        <taxon>Diplodia</taxon>
    </lineage>
</organism>
<keyword evidence="2" id="KW-1185">Reference proteome</keyword>
<name>A0A1J9RRD8_9PEZI</name>
<reference evidence="1 2" key="1">
    <citation type="submission" date="2016-10" db="EMBL/GenBank/DDBJ databases">
        <title>Proteomics and genomics reveal pathogen-plant mechanisms compatible with a hemibiotrophic lifestyle of Diplodia corticola.</title>
        <authorList>
            <person name="Fernandes I."/>
            <person name="De Jonge R."/>
            <person name="Van De Peer Y."/>
            <person name="Devreese B."/>
            <person name="Alves A."/>
            <person name="Esteves A.C."/>
        </authorList>
    </citation>
    <scope>NUCLEOTIDE SEQUENCE [LARGE SCALE GENOMIC DNA]</scope>
    <source>
        <strain evidence="1 2">CBS 112549</strain>
    </source>
</reference>
<protein>
    <submittedName>
        <fullName evidence="1">Uncharacterized protein</fullName>
    </submittedName>
</protein>
<dbReference type="OrthoDB" id="3915662at2759"/>
<evidence type="ECO:0000313" key="2">
    <source>
        <dbReference type="Proteomes" id="UP000183809"/>
    </source>
</evidence>